<dbReference type="Proteomes" id="UP000247233">
    <property type="component" value="Unassembled WGS sequence"/>
</dbReference>
<evidence type="ECO:0000256" key="1">
    <source>
        <dbReference type="SAM" id="MobiDB-lite"/>
    </source>
</evidence>
<feature type="compositionally biased region" description="Acidic residues" evidence="1">
    <location>
        <begin position="457"/>
        <end position="482"/>
    </location>
</feature>
<dbReference type="GeneID" id="37067727"/>
<feature type="compositionally biased region" description="Basic and acidic residues" evidence="1">
    <location>
        <begin position="53"/>
        <end position="67"/>
    </location>
</feature>
<proteinExistence type="predicted"/>
<evidence type="ECO:0000313" key="2">
    <source>
        <dbReference type="EMBL" id="PWY72996.1"/>
    </source>
</evidence>
<dbReference type="RefSeq" id="XP_025396650.1">
    <property type="nucleotide sequence ID" value="XM_025545490.1"/>
</dbReference>
<dbReference type="VEuPathDB" id="FungiDB:BO70DRAFT_381756"/>
<comment type="caution">
    <text evidence="2">The sequence shown here is derived from an EMBL/GenBank/DDBJ whole genome shotgun (WGS) entry which is preliminary data.</text>
</comment>
<dbReference type="OrthoDB" id="4499271at2759"/>
<dbReference type="EMBL" id="MSFL01000025">
    <property type="protein sequence ID" value="PWY72996.1"/>
    <property type="molecule type" value="Genomic_DNA"/>
</dbReference>
<sequence length="532" mass="61208">MEFNNSMQSDSNVGSEENNIQSDQNIDFDNSHEFDSIMQLENMMQLESIEFDNNRDSDDSVESDRSRVSASPYPNYSAPISFLQSHISKVLKDAGVPCFLWDESAFAIYCLGQPTAKTLSWVIPDAYIHDAAAALLLAKFQYPLELFYDDFVMVPDYHLEIPRKMELDKRPEILLYQKTRVCWSFPDPPMGRPGRNATYYTLTSDTRFYSPYDPEDRDIKEDRPIVIVDKQDPFLRQVDPGTHIPIDVEELRFPHLIDRSFRRRYNTDKHFKDAYLAKPFWYARLAPDNSPNMLYPPVHVTILKPERCLEAILLLLLRNYGYLNSAVDWDAKIERVVRLCLETDKPPYLRLDQIQEPFREYFSRMIDPDYVFVITEGGICQDVVYLRALHQVLRATAQLPPPGDDPFPRASVEPMMTGDLDAIFQRLKISPGLDIDPPEDSRSAEGLASPQDSTLPDADDEEEEGQGEEEEEAEEEGGETDIFDANQCLPHDKLVDLLNTDRVKAKIAANEKQWRIGRNFYSRSVSDAESDL</sequence>
<keyword evidence="3" id="KW-1185">Reference proteome</keyword>
<protein>
    <submittedName>
        <fullName evidence="2">Uncharacterized protein</fullName>
    </submittedName>
</protein>
<gene>
    <name evidence="2" type="ORF">BO70DRAFT_381756</name>
</gene>
<organism evidence="2 3">
    <name type="scientific">Aspergillus heteromorphus CBS 117.55</name>
    <dbReference type="NCBI Taxonomy" id="1448321"/>
    <lineage>
        <taxon>Eukaryota</taxon>
        <taxon>Fungi</taxon>
        <taxon>Dikarya</taxon>
        <taxon>Ascomycota</taxon>
        <taxon>Pezizomycotina</taxon>
        <taxon>Eurotiomycetes</taxon>
        <taxon>Eurotiomycetidae</taxon>
        <taxon>Eurotiales</taxon>
        <taxon>Aspergillaceae</taxon>
        <taxon>Aspergillus</taxon>
        <taxon>Aspergillus subgen. Circumdati</taxon>
    </lineage>
</organism>
<dbReference type="AlphaFoldDB" id="A0A317VF47"/>
<feature type="region of interest" description="Disordered" evidence="1">
    <location>
        <begin position="53"/>
        <end position="72"/>
    </location>
</feature>
<feature type="region of interest" description="Disordered" evidence="1">
    <location>
        <begin position="1"/>
        <end position="26"/>
    </location>
</feature>
<name>A0A317VF47_9EURO</name>
<reference evidence="2 3" key="1">
    <citation type="submission" date="2016-12" db="EMBL/GenBank/DDBJ databases">
        <title>The genomes of Aspergillus section Nigri reveals drivers in fungal speciation.</title>
        <authorList>
            <consortium name="DOE Joint Genome Institute"/>
            <person name="Vesth T.C."/>
            <person name="Nybo J."/>
            <person name="Theobald S."/>
            <person name="Brandl J."/>
            <person name="Frisvad J.C."/>
            <person name="Nielsen K.F."/>
            <person name="Lyhne E.K."/>
            <person name="Kogle M.E."/>
            <person name="Kuo A."/>
            <person name="Riley R."/>
            <person name="Clum A."/>
            <person name="Nolan M."/>
            <person name="Lipzen A."/>
            <person name="Salamov A."/>
            <person name="Henrissat B."/>
            <person name="Wiebenga A."/>
            <person name="De Vries R.P."/>
            <person name="Grigoriev I.V."/>
            <person name="Mortensen U.H."/>
            <person name="Andersen M.R."/>
            <person name="Baker S.E."/>
        </authorList>
    </citation>
    <scope>NUCLEOTIDE SEQUENCE [LARGE SCALE GENOMIC DNA]</scope>
    <source>
        <strain evidence="2 3">CBS 117.55</strain>
    </source>
</reference>
<feature type="region of interest" description="Disordered" evidence="1">
    <location>
        <begin position="431"/>
        <end position="487"/>
    </location>
</feature>
<accession>A0A317VF47</accession>
<evidence type="ECO:0000313" key="3">
    <source>
        <dbReference type="Proteomes" id="UP000247233"/>
    </source>
</evidence>